<sequence length="83" mass="9171">MGADDRLEFVIIGRTRMPLPSIGWHKSTYSGDFEDACVEASIRADGDGVLIRDSKDDTRRPLDVSAMAWHAFLSDRTKRCGGA</sequence>
<evidence type="ECO:0000313" key="2">
    <source>
        <dbReference type="EMBL" id="GAA3942448.1"/>
    </source>
</evidence>
<reference evidence="3" key="1">
    <citation type="journal article" date="2019" name="Int. J. Syst. Evol. Microbiol.">
        <title>The Global Catalogue of Microorganisms (GCM) 10K type strain sequencing project: providing services to taxonomists for standard genome sequencing and annotation.</title>
        <authorList>
            <consortium name="The Broad Institute Genomics Platform"/>
            <consortium name="The Broad Institute Genome Sequencing Center for Infectious Disease"/>
            <person name="Wu L."/>
            <person name="Ma J."/>
        </authorList>
    </citation>
    <scope>NUCLEOTIDE SEQUENCE [LARGE SCALE GENOMIC DNA]</scope>
    <source>
        <strain evidence="3">JCM 16956</strain>
    </source>
</reference>
<dbReference type="RefSeq" id="WP_345288172.1">
    <property type="nucleotide sequence ID" value="NZ_BAABAJ010000034.1"/>
</dbReference>
<dbReference type="EMBL" id="BAABAJ010000034">
    <property type="protein sequence ID" value="GAA3942448.1"/>
    <property type="molecule type" value="Genomic_DNA"/>
</dbReference>
<feature type="domain" description="DUF397" evidence="1">
    <location>
        <begin position="23"/>
        <end position="74"/>
    </location>
</feature>
<name>A0ABP7NDH6_9ACTN</name>
<evidence type="ECO:0000313" key="3">
    <source>
        <dbReference type="Proteomes" id="UP001501000"/>
    </source>
</evidence>
<keyword evidence="3" id="KW-1185">Reference proteome</keyword>
<comment type="caution">
    <text evidence="2">The sequence shown here is derived from an EMBL/GenBank/DDBJ whole genome shotgun (WGS) entry which is preliminary data.</text>
</comment>
<dbReference type="InterPro" id="IPR007278">
    <property type="entry name" value="DUF397"/>
</dbReference>
<protein>
    <recommendedName>
        <fullName evidence="1">DUF397 domain-containing protein</fullName>
    </recommendedName>
</protein>
<gene>
    <name evidence="2" type="ORF">GCM10022244_57880</name>
</gene>
<dbReference type="Proteomes" id="UP001501000">
    <property type="component" value="Unassembled WGS sequence"/>
</dbReference>
<dbReference type="Pfam" id="PF04149">
    <property type="entry name" value="DUF397"/>
    <property type="match status" value="1"/>
</dbReference>
<organism evidence="2 3">
    <name type="scientific">Streptomyces gulbargensis</name>
    <dbReference type="NCBI Taxonomy" id="364901"/>
    <lineage>
        <taxon>Bacteria</taxon>
        <taxon>Bacillati</taxon>
        <taxon>Actinomycetota</taxon>
        <taxon>Actinomycetes</taxon>
        <taxon>Kitasatosporales</taxon>
        <taxon>Streptomycetaceae</taxon>
        <taxon>Streptomyces</taxon>
    </lineage>
</organism>
<evidence type="ECO:0000259" key="1">
    <source>
        <dbReference type="Pfam" id="PF04149"/>
    </source>
</evidence>
<proteinExistence type="predicted"/>
<accession>A0ABP7NDH6</accession>